<dbReference type="Proteomes" id="UP000276178">
    <property type="component" value="Unassembled WGS sequence"/>
</dbReference>
<dbReference type="AlphaFoldDB" id="A0A3M8BBT4"/>
<dbReference type="CDD" id="cd06588">
    <property type="entry name" value="PhnB_like"/>
    <property type="match status" value="1"/>
</dbReference>
<dbReference type="Gene3D" id="3.10.180.10">
    <property type="entry name" value="2,3-Dihydroxybiphenyl 1,2-Dioxygenase, domain 1"/>
    <property type="match status" value="1"/>
</dbReference>
<reference evidence="2 5" key="2">
    <citation type="submission" date="2019-06" db="EMBL/GenBank/DDBJ databases">
        <title>Whole genome shotgun sequence of Brevibacillus agri NBRC 15538.</title>
        <authorList>
            <person name="Hosoyama A."/>
            <person name="Uohara A."/>
            <person name="Ohji S."/>
            <person name="Ichikawa N."/>
        </authorList>
    </citation>
    <scope>NUCLEOTIDE SEQUENCE [LARGE SCALE GENOMIC DNA]</scope>
    <source>
        <strain evidence="2 5">NBRC 15538</strain>
    </source>
</reference>
<organism evidence="3 4">
    <name type="scientific">Brevibacillus agri</name>
    <dbReference type="NCBI Taxonomy" id="51101"/>
    <lineage>
        <taxon>Bacteria</taxon>
        <taxon>Bacillati</taxon>
        <taxon>Bacillota</taxon>
        <taxon>Bacilli</taxon>
        <taxon>Bacillales</taxon>
        <taxon>Paenibacillaceae</taxon>
        <taxon>Brevibacillus</taxon>
    </lineage>
</organism>
<keyword evidence="5" id="KW-1185">Reference proteome</keyword>
<evidence type="ECO:0000313" key="5">
    <source>
        <dbReference type="Proteomes" id="UP000317180"/>
    </source>
</evidence>
<dbReference type="EMBL" id="BJOD01000005">
    <property type="protein sequence ID" value="GED24688.1"/>
    <property type="molecule type" value="Genomic_DNA"/>
</dbReference>
<feature type="domain" description="Glyoxalase/fosfomycin resistance/dioxygenase" evidence="1">
    <location>
        <begin position="10"/>
        <end position="135"/>
    </location>
</feature>
<comment type="caution">
    <text evidence="3">The sequence shown here is derived from an EMBL/GenBank/DDBJ whole genome shotgun (WGS) entry which is preliminary data.</text>
</comment>
<accession>A0A3M8BBT4</accession>
<dbReference type="OrthoDB" id="9795306at2"/>
<reference evidence="3 4" key="1">
    <citation type="submission" date="2018-10" db="EMBL/GenBank/DDBJ databases">
        <title>Phylogenomics of Brevibacillus.</title>
        <authorList>
            <person name="Dunlap C."/>
        </authorList>
    </citation>
    <scope>NUCLEOTIDE SEQUENCE [LARGE SCALE GENOMIC DNA]</scope>
    <source>
        <strain evidence="3 4">NRRL NRS 1219</strain>
    </source>
</reference>
<name>A0A3M8BBT4_9BACL</name>
<dbReference type="Pfam" id="PF00903">
    <property type="entry name" value="Glyoxalase"/>
    <property type="match status" value="1"/>
</dbReference>
<gene>
    <name evidence="2" type="ORF">BAG01nite_07900</name>
    <name evidence="3" type="ORF">EB820_02030</name>
</gene>
<dbReference type="RefSeq" id="WP_005835652.1">
    <property type="nucleotide sequence ID" value="NZ_BJOD01000005.1"/>
</dbReference>
<sequence length="141" mass="15623">MTLRLIPYLVLNGTASEAIAFYEQALGAEVLYKQTFGEMPENPEYPLPAEAKNLVGHATLKIGESHLMLSDTFPGQPHQVGDQVTICISIGDKADAERIFATLQEDGQVHMPLQETFFSPAYGSVRDKFGITFQIFTEDKQ</sequence>
<dbReference type="InterPro" id="IPR029068">
    <property type="entry name" value="Glyas_Bleomycin-R_OHBP_Dase"/>
</dbReference>
<protein>
    <submittedName>
        <fullName evidence="3">VOC family protein</fullName>
    </submittedName>
</protein>
<dbReference type="PANTHER" id="PTHR33990:SF1">
    <property type="entry name" value="PROTEIN YJDN"/>
    <property type="match status" value="1"/>
</dbReference>
<evidence type="ECO:0000313" key="4">
    <source>
        <dbReference type="Proteomes" id="UP000276178"/>
    </source>
</evidence>
<evidence type="ECO:0000313" key="3">
    <source>
        <dbReference type="EMBL" id="RNB60325.1"/>
    </source>
</evidence>
<dbReference type="Proteomes" id="UP000317180">
    <property type="component" value="Unassembled WGS sequence"/>
</dbReference>
<evidence type="ECO:0000313" key="2">
    <source>
        <dbReference type="EMBL" id="GED24688.1"/>
    </source>
</evidence>
<evidence type="ECO:0000259" key="1">
    <source>
        <dbReference type="Pfam" id="PF00903"/>
    </source>
</evidence>
<dbReference type="InterPro" id="IPR028973">
    <property type="entry name" value="PhnB-like"/>
</dbReference>
<dbReference type="GeneID" id="82811353"/>
<dbReference type="PANTHER" id="PTHR33990">
    <property type="entry name" value="PROTEIN YJDN-RELATED"/>
    <property type="match status" value="1"/>
</dbReference>
<dbReference type="InterPro" id="IPR004360">
    <property type="entry name" value="Glyas_Fos-R_dOase_dom"/>
</dbReference>
<dbReference type="SUPFAM" id="SSF54593">
    <property type="entry name" value="Glyoxalase/Bleomycin resistance protein/Dihydroxybiphenyl dioxygenase"/>
    <property type="match status" value="1"/>
</dbReference>
<dbReference type="EMBL" id="RHHN01000009">
    <property type="protein sequence ID" value="RNB60325.1"/>
    <property type="molecule type" value="Genomic_DNA"/>
</dbReference>
<proteinExistence type="predicted"/>